<keyword evidence="2" id="KW-1185">Reference proteome</keyword>
<sequence>MRADEYIAYCVVRAFKREQDLSLLKALSYVKRWVLQNKQSDEIFQESSVNVFISQLRYHLKIASNARYYLNQQQQVVITRGEPLATLLSVEWDDGSVIFQASMAEQNIVGLQNELSNQSDFQATLQQLEQLASHIEEPNFAAIFKYQAEKLEVKPESNQALCELLFNVACGSWVFGGMGSWNDSAPFLANSVGLSSQYDKLSGALIKHIYHALRFSANHCDQDINV</sequence>
<dbReference type="AlphaFoldDB" id="K8WP13"/>
<gene>
    <name evidence="1" type="ORF">OOA_08697</name>
</gene>
<dbReference type="eggNOG" id="ENOG5030VQ7">
    <property type="taxonomic scope" value="Bacteria"/>
</dbReference>
<comment type="caution">
    <text evidence="1">The sequence shown here is derived from an EMBL/GenBank/DDBJ whole genome shotgun (WGS) entry which is preliminary data.</text>
</comment>
<reference evidence="1 2" key="1">
    <citation type="journal article" date="2012" name="BMC Genomics">
        <title>Comparative genomics of bacteria in the genus Providencia isolated from wild Drosophila melanogaster.</title>
        <authorList>
            <person name="Galac M.R."/>
            <person name="Lazzaro B.P."/>
        </authorList>
    </citation>
    <scope>NUCLEOTIDE SEQUENCE [LARGE SCALE GENOMIC DNA]</scope>
    <source>
        <strain evidence="1 2">DSM 19968</strain>
    </source>
</reference>
<name>K8WP13_9GAMM</name>
<dbReference type="OrthoDB" id="5377797at2"/>
<dbReference type="RefSeq" id="WP_008911760.1">
    <property type="nucleotide sequence ID" value="NZ_KB233222.1"/>
</dbReference>
<dbReference type="STRING" id="1141662.OOA_08697"/>
<protein>
    <submittedName>
        <fullName evidence="1">Uncharacterized protein</fullName>
    </submittedName>
</protein>
<accession>K8WP13</accession>
<evidence type="ECO:0000313" key="2">
    <source>
        <dbReference type="Proteomes" id="UP000009336"/>
    </source>
</evidence>
<dbReference type="PATRIC" id="fig|1141662.3.peg.1763"/>
<evidence type="ECO:0000313" key="1">
    <source>
        <dbReference type="EMBL" id="EKT62314.1"/>
    </source>
</evidence>
<dbReference type="HOGENOM" id="CLU_1223858_0_0_6"/>
<proteinExistence type="predicted"/>
<organism evidence="1 2">
    <name type="scientific">Providencia burhodogranariea DSM 19968</name>
    <dbReference type="NCBI Taxonomy" id="1141662"/>
    <lineage>
        <taxon>Bacteria</taxon>
        <taxon>Pseudomonadati</taxon>
        <taxon>Pseudomonadota</taxon>
        <taxon>Gammaproteobacteria</taxon>
        <taxon>Enterobacterales</taxon>
        <taxon>Morganellaceae</taxon>
        <taxon>Providencia</taxon>
    </lineage>
</organism>
<dbReference type="EMBL" id="AKKL01000021">
    <property type="protein sequence ID" value="EKT62314.1"/>
    <property type="molecule type" value="Genomic_DNA"/>
</dbReference>
<dbReference type="Proteomes" id="UP000009336">
    <property type="component" value="Unassembled WGS sequence"/>
</dbReference>